<feature type="transmembrane region" description="Helical" evidence="1">
    <location>
        <begin position="21"/>
        <end position="38"/>
    </location>
</feature>
<reference evidence="2 3" key="1">
    <citation type="journal article" date="2013" name="Curr. Biol.">
        <title>The Genome of the Foraminiferan Reticulomyxa filosa.</title>
        <authorList>
            <person name="Glockner G."/>
            <person name="Hulsmann N."/>
            <person name="Schleicher M."/>
            <person name="Noegel A.A."/>
            <person name="Eichinger L."/>
            <person name="Gallinger C."/>
            <person name="Pawlowski J."/>
            <person name="Sierra R."/>
            <person name="Euteneuer U."/>
            <person name="Pillet L."/>
            <person name="Moustafa A."/>
            <person name="Platzer M."/>
            <person name="Groth M."/>
            <person name="Szafranski K."/>
            <person name="Schliwa M."/>
        </authorList>
    </citation>
    <scope>NUCLEOTIDE SEQUENCE [LARGE SCALE GENOMIC DNA]</scope>
</reference>
<protein>
    <submittedName>
        <fullName evidence="2">Uncharacterized protein</fullName>
    </submittedName>
</protein>
<gene>
    <name evidence="2" type="ORF">RFI_21788</name>
</gene>
<dbReference type="AlphaFoldDB" id="X6MPH0"/>
<keyword evidence="1" id="KW-0812">Transmembrane</keyword>
<organism evidence="2 3">
    <name type="scientific">Reticulomyxa filosa</name>
    <dbReference type="NCBI Taxonomy" id="46433"/>
    <lineage>
        <taxon>Eukaryota</taxon>
        <taxon>Sar</taxon>
        <taxon>Rhizaria</taxon>
        <taxon>Retaria</taxon>
        <taxon>Foraminifera</taxon>
        <taxon>Monothalamids</taxon>
        <taxon>Reticulomyxidae</taxon>
        <taxon>Reticulomyxa</taxon>
    </lineage>
</organism>
<comment type="caution">
    <text evidence="2">The sequence shown here is derived from an EMBL/GenBank/DDBJ whole genome shotgun (WGS) entry which is preliminary data.</text>
</comment>
<keyword evidence="3" id="KW-1185">Reference proteome</keyword>
<name>X6MPH0_RETFI</name>
<sequence length="432" mass="49077">MTEPLLPKQQKTSSFCTKTTYGALGMIVLTGIALYSIGHNDNKSASLVAPVIREVAGEVNVNELSSMKQEWSYYNDVTLKLEKLSPYQLEGKLLQSGYETSFQVSYVEKKMSLSRKNILSGVVEESLYSEKSKALKEEAAVYQFTDKQETVTDAFDAFKKYMASELLADTYLISLKLAQTGLTGQSAPVIKGFHSIAHTLAKQRDQSKRFTTEMAALVTEINAKIFEEKKKPKHESLLWFEGKNYGLLDAKFRYGPCDRYSNCTCEIEDRSSTCGNSCYGMCGPNCNCWAFICGDCDCHCFCYNHDYYCSCVSRLDYHCWNVCCLFFSPCFYFFIHVENFFCVFCLGLVMSHFILIPLVQKKANRNSFEDEKTCLTKQGKRTGLNVAGNIFSLCQFQKKRLQKNLLKKNCKHTPLYGFACSFSFNIAKYVPE</sequence>
<dbReference type="EMBL" id="ASPP01018993">
    <property type="protein sequence ID" value="ETO15576.1"/>
    <property type="molecule type" value="Genomic_DNA"/>
</dbReference>
<evidence type="ECO:0000313" key="3">
    <source>
        <dbReference type="Proteomes" id="UP000023152"/>
    </source>
</evidence>
<keyword evidence="1" id="KW-0472">Membrane</keyword>
<feature type="transmembrane region" description="Helical" evidence="1">
    <location>
        <begin position="331"/>
        <end position="356"/>
    </location>
</feature>
<dbReference type="Proteomes" id="UP000023152">
    <property type="component" value="Unassembled WGS sequence"/>
</dbReference>
<dbReference type="OrthoDB" id="5948559at2759"/>
<accession>X6MPH0</accession>
<evidence type="ECO:0000256" key="1">
    <source>
        <dbReference type="SAM" id="Phobius"/>
    </source>
</evidence>
<proteinExistence type="predicted"/>
<evidence type="ECO:0000313" key="2">
    <source>
        <dbReference type="EMBL" id="ETO15576.1"/>
    </source>
</evidence>
<keyword evidence="1" id="KW-1133">Transmembrane helix</keyword>